<dbReference type="AlphaFoldDB" id="A0A8E5IMH7"/>
<dbReference type="Gene3D" id="3.40.190.10">
    <property type="entry name" value="Periplasmic binding protein-like II"/>
    <property type="match status" value="2"/>
</dbReference>
<protein>
    <submittedName>
        <fullName evidence="1">Uncharacterized protein</fullName>
    </submittedName>
</protein>
<sequence length="65" mass="7456">MEAKEDRLGRGQAYVPEEMVADDLEKGNLSRAMQSYSQSMEGSILYYPQRNVSPEMRVVIDIMKI</sequence>
<evidence type="ECO:0000313" key="1">
    <source>
        <dbReference type="EMBL" id="QUS47072.1"/>
    </source>
</evidence>
<dbReference type="EMBL" id="CP043765">
    <property type="protein sequence ID" value="QUS47072.1"/>
    <property type="molecule type" value="Genomic_DNA"/>
</dbReference>
<gene>
    <name evidence="1" type="ORF">F1331_25740</name>
</gene>
<reference evidence="1" key="1">
    <citation type="submission" date="2019-09" db="EMBL/GenBank/DDBJ databases">
        <title>Characterization of Mobilized Colistin Resistance Gene mcr-9 Carrying Colisitin Resistant Salmonella enterica serotype Senftenberg ST14.</title>
        <authorList>
            <person name="Cha M.-H."/>
            <person name="Woo G.-J."/>
        </authorList>
    </citation>
    <scope>NUCLEOTIDE SEQUENCE</scope>
    <source>
        <strain evidence="1">KUFSE-SAL0043</strain>
    </source>
</reference>
<accession>A0A8E5IMH7</accession>
<proteinExistence type="predicted"/>
<name>A0A8E5IMH7_SALET</name>
<organism evidence="1">
    <name type="scientific">Salmonella enterica subsp. enterica serovar Dessau</name>
    <dbReference type="NCBI Taxonomy" id="2564349"/>
    <lineage>
        <taxon>Bacteria</taxon>
        <taxon>Pseudomonadati</taxon>
        <taxon>Pseudomonadota</taxon>
        <taxon>Gammaproteobacteria</taxon>
        <taxon>Enterobacterales</taxon>
        <taxon>Enterobacteriaceae</taxon>
        <taxon>Salmonella</taxon>
    </lineage>
</organism>